<comment type="similarity">
    <text evidence="1">Belongs to the peptidase S66 family.</text>
</comment>
<dbReference type="InterPro" id="IPR027478">
    <property type="entry name" value="LdcA_N"/>
</dbReference>
<organism evidence="9 10">
    <name type="scientific">Candidatus Glomeribacter gigasporarum BEG34</name>
    <dbReference type="NCBI Taxonomy" id="1070319"/>
    <lineage>
        <taxon>Bacteria</taxon>
        <taxon>Pseudomonadati</taxon>
        <taxon>Pseudomonadota</taxon>
        <taxon>Betaproteobacteria</taxon>
        <taxon>Burkholderiales</taxon>
        <taxon>Burkholderiaceae</taxon>
        <taxon>Candidatus Glomeribacter</taxon>
    </lineage>
</organism>
<evidence type="ECO:0000256" key="6">
    <source>
        <dbReference type="PIRSR" id="PIRSR028757-1"/>
    </source>
</evidence>
<dbReference type="PANTHER" id="PTHR30237:SF2">
    <property type="entry name" value="MUREIN TETRAPEPTIDE CARBOXYPEPTIDASE"/>
    <property type="match status" value="1"/>
</dbReference>
<dbReference type="MEROPS" id="S66.002"/>
<dbReference type="GO" id="GO:0008236">
    <property type="term" value="F:serine-type peptidase activity"/>
    <property type="evidence" value="ECO:0007669"/>
    <property type="project" value="UniProtKB-KW"/>
</dbReference>
<dbReference type="PANTHER" id="PTHR30237">
    <property type="entry name" value="MURAMOYLTETRAPEPTIDE CARBOXYPEPTIDASE"/>
    <property type="match status" value="1"/>
</dbReference>
<dbReference type="SUPFAM" id="SSF52317">
    <property type="entry name" value="Class I glutamine amidotransferase-like"/>
    <property type="match status" value="1"/>
</dbReference>
<dbReference type="PIRSF" id="PIRSF028757">
    <property type="entry name" value="LD-carboxypeptidase"/>
    <property type="match status" value="1"/>
</dbReference>
<feature type="domain" description="LD-carboxypeptidase N-terminal" evidence="7">
    <location>
        <begin position="8"/>
        <end position="131"/>
    </location>
</feature>
<sequence length="312" mass="34293">MIETPCIVSLVAPSGYPRNQEALARGLRWLRARGCQIDNTHAVQRRYQRFAGTDDERAADLNRLASPDRARPDIVLAVRGGYGATRILPKLDYGGLRRRFAGTPSMFIGYSDFTAIQMALLAQASLITFAGPMLCSDFGAECPDALTLRHFQRALDHPHITVRCNRPQTQPVHVSGPLWGGNLAILASLTGTPYLPEIDGGILFTEDVGEHPYRIERMLYQLHLAGTLARQQALVLGDFNEFRLSEADNGYDLAAMIEQLRTVIGIPIVTGLPFGHGSQRVTLPIGAPARLMTDPQGFTLTAWDYPHASTCE</sequence>
<evidence type="ECO:0000256" key="3">
    <source>
        <dbReference type="ARBA" id="ARBA00022670"/>
    </source>
</evidence>
<keyword evidence="10" id="KW-1185">Reference proteome</keyword>
<keyword evidence="3" id="KW-0645">Protease</keyword>
<feature type="active site" description="Charge relay system" evidence="6">
    <location>
        <position position="206"/>
    </location>
</feature>
<dbReference type="eggNOG" id="COG1619">
    <property type="taxonomic scope" value="Bacteria"/>
</dbReference>
<evidence type="ECO:0000313" key="9">
    <source>
        <dbReference type="EMBL" id="CCD29743.1"/>
    </source>
</evidence>
<dbReference type="STRING" id="1070319.CAGGBEG34_290036"/>
<name>G2JAE2_9BURK</name>
<evidence type="ECO:0000259" key="7">
    <source>
        <dbReference type="Pfam" id="PF02016"/>
    </source>
</evidence>
<reference evidence="9 10" key="1">
    <citation type="submission" date="2011-08" db="EMBL/GenBank/DDBJ databases">
        <title>The genome of the obligate endobacterium of an arbuscular mycorrhizal fungus reveals an interphylum network of nutritional interactions.</title>
        <authorList>
            <person name="Ghignone S."/>
            <person name="Salvioli A."/>
            <person name="Anca I."/>
            <person name="Lumini E."/>
            <person name="Ortu G."/>
            <person name="Petiti L."/>
            <person name="Cruveiller S."/>
            <person name="Bianciotto V."/>
            <person name="Piffanelli P."/>
            <person name="Lanfranco L."/>
            <person name="Bonfante P."/>
        </authorList>
    </citation>
    <scope>NUCLEOTIDE SEQUENCE [LARGE SCALE GENOMIC DNA]</scope>
    <source>
        <strain evidence="9 10">BEG34</strain>
    </source>
</reference>
<dbReference type="InterPro" id="IPR027461">
    <property type="entry name" value="Carboxypeptidase_A_C_sf"/>
</dbReference>
<evidence type="ECO:0000313" key="10">
    <source>
        <dbReference type="Proteomes" id="UP000054051"/>
    </source>
</evidence>
<evidence type="ECO:0000256" key="2">
    <source>
        <dbReference type="ARBA" id="ARBA00022645"/>
    </source>
</evidence>
<evidence type="ECO:0000256" key="1">
    <source>
        <dbReference type="ARBA" id="ARBA00010233"/>
    </source>
</evidence>
<dbReference type="CDD" id="cd07025">
    <property type="entry name" value="Peptidase_S66"/>
    <property type="match status" value="1"/>
</dbReference>
<feature type="active site" description="Nucleophile" evidence="6">
    <location>
        <position position="111"/>
    </location>
</feature>
<dbReference type="Pfam" id="PF02016">
    <property type="entry name" value="Peptidase_S66"/>
    <property type="match status" value="1"/>
</dbReference>
<dbReference type="EC" id="3.4.17.13" evidence="9"/>
<proteinExistence type="inferred from homology"/>
<keyword evidence="2 9" id="KW-0121">Carboxypeptidase</keyword>
<dbReference type="InterPro" id="IPR003507">
    <property type="entry name" value="S66_fam"/>
</dbReference>
<accession>G2JAE2</accession>
<dbReference type="InterPro" id="IPR040449">
    <property type="entry name" value="Peptidase_S66_N"/>
</dbReference>
<dbReference type="NCBIfam" id="NF008424">
    <property type="entry name" value="PRK11253.1"/>
    <property type="match status" value="1"/>
</dbReference>
<evidence type="ECO:0000256" key="4">
    <source>
        <dbReference type="ARBA" id="ARBA00022801"/>
    </source>
</evidence>
<dbReference type="InterPro" id="IPR029062">
    <property type="entry name" value="Class_I_gatase-like"/>
</dbReference>
<protein>
    <submittedName>
        <fullName evidence="9">Muramoyltetrapeptide carboxypeptidase (LD-carboxypeptidase A)</fullName>
        <ecNumber evidence="9">3.4.17.13</ecNumber>
    </submittedName>
</protein>
<dbReference type="RefSeq" id="WP_006682889.1">
    <property type="nucleotide sequence ID" value="NZ_CAFB01000046.1"/>
</dbReference>
<dbReference type="OrthoDB" id="9807329at2"/>
<dbReference type="EMBL" id="CAFB01000046">
    <property type="protein sequence ID" value="CCD29743.1"/>
    <property type="molecule type" value="Genomic_DNA"/>
</dbReference>
<dbReference type="Gene3D" id="3.50.30.60">
    <property type="entry name" value="LD-carboxypeptidase A C-terminal domain-like"/>
    <property type="match status" value="1"/>
</dbReference>
<dbReference type="GO" id="GO:0006508">
    <property type="term" value="P:proteolysis"/>
    <property type="evidence" value="ECO:0007669"/>
    <property type="project" value="UniProtKB-KW"/>
</dbReference>
<keyword evidence="5" id="KW-0720">Serine protease</keyword>
<dbReference type="AlphaFoldDB" id="G2JAE2"/>
<dbReference type="GO" id="GO:0106415">
    <property type="term" value="F:muramoyltetrapeptide carboxypeptidase activity"/>
    <property type="evidence" value="ECO:0007669"/>
    <property type="project" value="UniProtKB-EC"/>
</dbReference>
<comment type="caution">
    <text evidence="9">The sequence shown here is derived from an EMBL/GenBank/DDBJ whole genome shotgun (WGS) entry which is preliminary data.</text>
</comment>
<dbReference type="SUPFAM" id="SSF141986">
    <property type="entry name" value="LD-carboxypeptidase A C-terminal domain-like"/>
    <property type="match status" value="1"/>
</dbReference>
<feature type="active site" description="Charge relay system" evidence="6">
    <location>
        <position position="276"/>
    </location>
</feature>
<dbReference type="Proteomes" id="UP000054051">
    <property type="component" value="Unassembled WGS sequence"/>
</dbReference>
<evidence type="ECO:0000259" key="8">
    <source>
        <dbReference type="Pfam" id="PF17676"/>
    </source>
</evidence>
<gene>
    <name evidence="9" type="primary">ldcA</name>
    <name evidence="9" type="ORF">CAGGBEG34_290036</name>
</gene>
<dbReference type="InterPro" id="IPR040921">
    <property type="entry name" value="Peptidase_S66C"/>
</dbReference>
<dbReference type="Pfam" id="PF17676">
    <property type="entry name" value="Peptidase_S66C"/>
    <property type="match status" value="1"/>
</dbReference>
<evidence type="ECO:0000256" key="5">
    <source>
        <dbReference type="ARBA" id="ARBA00022825"/>
    </source>
</evidence>
<dbReference type="Gene3D" id="3.40.50.10740">
    <property type="entry name" value="Class I glutamine amidotransferase-like"/>
    <property type="match status" value="1"/>
</dbReference>
<keyword evidence="4 9" id="KW-0378">Hydrolase</keyword>
<feature type="domain" description="LD-carboxypeptidase C-terminal" evidence="8">
    <location>
        <begin position="175"/>
        <end position="291"/>
    </location>
</feature>